<dbReference type="SUPFAM" id="SSF52540">
    <property type="entry name" value="P-loop containing nucleoside triphosphate hydrolases"/>
    <property type="match status" value="1"/>
</dbReference>
<dbReference type="GO" id="GO:0005524">
    <property type="term" value="F:ATP binding"/>
    <property type="evidence" value="ECO:0007669"/>
    <property type="project" value="UniProtKB-KW"/>
</dbReference>
<dbReference type="eggNOG" id="COG0444">
    <property type="taxonomic scope" value="Bacteria"/>
</dbReference>
<comment type="caution">
    <text evidence="9">The sequence shown here is derived from an EMBL/GenBank/DDBJ whole genome shotgun (WGS) entry which is preliminary data.</text>
</comment>
<evidence type="ECO:0000259" key="8">
    <source>
        <dbReference type="PROSITE" id="PS50893"/>
    </source>
</evidence>
<evidence type="ECO:0000256" key="3">
    <source>
        <dbReference type="ARBA" id="ARBA00022448"/>
    </source>
</evidence>
<dbReference type="PROSITE" id="PS50893">
    <property type="entry name" value="ABC_TRANSPORTER_2"/>
    <property type="match status" value="1"/>
</dbReference>
<evidence type="ECO:0000256" key="7">
    <source>
        <dbReference type="ARBA" id="ARBA00023136"/>
    </source>
</evidence>
<keyword evidence="4" id="KW-1003">Cell membrane</keyword>
<evidence type="ECO:0000256" key="5">
    <source>
        <dbReference type="ARBA" id="ARBA00022741"/>
    </source>
</evidence>
<gene>
    <name evidence="9" type="ORF">SSE37_01225</name>
</gene>
<dbReference type="GO" id="GO:0015833">
    <property type="term" value="P:peptide transport"/>
    <property type="evidence" value="ECO:0007669"/>
    <property type="project" value="InterPro"/>
</dbReference>
<keyword evidence="6 9" id="KW-0067">ATP-binding</keyword>
<organism evidence="9 10">
    <name type="scientific">Sagittula stellata (strain ATCC 700073 / DSM 11524 / E-37)</name>
    <dbReference type="NCBI Taxonomy" id="388399"/>
    <lineage>
        <taxon>Bacteria</taxon>
        <taxon>Pseudomonadati</taxon>
        <taxon>Pseudomonadota</taxon>
        <taxon>Alphaproteobacteria</taxon>
        <taxon>Rhodobacterales</taxon>
        <taxon>Roseobacteraceae</taxon>
        <taxon>Sagittula</taxon>
    </lineage>
</organism>
<dbReference type="InterPro" id="IPR003593">
    <property type="entry name" value="AAA+_ATPase"/>
</dbReference>
<evidence type="ECO:0000313" key="10">
    <source>
        <dbReference type="Proteomes" id="UP000005713"/>
    </source>
</evidence>
<dbReference type="NCBIfam" id="TIGR01727">
    <property type="entry name" value="oligo_HPY"/>
    <property type="match status" value="1"/>
</dbReference>
<keyword evidence="10" id="KW-1185">Reference proteome</keyword>
<dbReference type="EMBL" id="AAYA01000007">
    <property type="protein sequence ID" value="EBA07832.1"/>
    <property type="molecule type" value="Genomic_DNA"/>
</dbReference>
<comment type="subcellular location">
    <subcellularLocation>
        <location evidence="1">Cell inner membrane</location>
        <topology evidence="1">Peripheral membrane protein</topology>
    </subcellularLocation>
</comment>
<keyword evidence="5" id="KW-0547">Nucleotide-binding</keyword>
<evidence type="ECO:0000256" key="6">
    <source>
        <dbReference type="ARBA" id="ARBA00022840"/>
    </source>
</evidence>
<dbReference type="Pfam" id="PF00005">
    <property type="entry name" value="ABC_tran"/>
    <property type="match status" value="1"/>
</dbReference>
<dbReference type="InterPro" id="IPR027417">
    <property type="entry name" value="P-loop_NTPase"/>
</dbReference>
<dbReference type="SMART" id="SM00382">
    <property type="entry name" value="AAA"/>
    <property type="match status" value="1"/>
</dbReference>
<evidence type="ECO:0000256" key="2">
    <source>
        <dbReference type="ARBA" id="ARBA00005417"/>
    </source>
</evidence>
<name>A3K4D3_SAGS3</name>
<dbReference type="PANTHER" id="PTHR43297:SF2">
    <property type="entry name" value="DIPEPTIDE TRANSPORT ATP-BINDING PROTEIN DPPD"/>
    <property type="match status" value="1"/>
</dbReference>
<dbReference type="CDD" id="cd03257">
    <property type="entry name" value="ABC_NikE_OppD_transporters"/>
    <property type="match status" value="1"/>
</dbReference>
<dbReference type="FunFam" id="3.40.50.300:FF:000016">
    <property type="entry name" value="Oligopeptide ABC transporter ATP-binding component"/>
    <property type="match status" value="1"/>
</dbReference>
<dbReference type="GO" id="GO:0016887">
    <property type="term" value="F:ATP hydrolysis activity"/>
    <property type="evidence" value="ECO:0007669"/>
    <property type="project" value="InterPro"/>
</dbReference>
<dbReference type="InterPro" id="IPR003439">
    <property type="entry name" value="ABC_transporter-like_ATP-bd"/>
</dbReference>
<evidence type="ECO:0000256" key="4">
    <source>
        <dbReference type="ARBA" id="ARBA00022475"/>
    </source>
</evidence>
<dbReference type="AlphaFoldDB" id="A3K4D3"/>
<evidence type="ECO:0000313" key="9">
    <source>
        <dbReference type="EMBL" id="EBA07832.1"/>
    </source>
</evidence>
<keyword evidence="7" id="KW-0472">Membrane</keyword>
<dbReference type="Proteomes" id="UP000005713">
    <property type="component" value="Unassembled WGS sequence"/>
</dbReference>
<dbReference type="RefSeq" id="WP_005859489.1">
    <property type="nucleotide sequence ID" value="NZ_AAYA01000007.1"/>
</dbReference>
<keyword evidence="3" id="KW-0813">Transport</keyword>
<proteinExistence type="inferred from homology"/>
<accession>A3K4D3</accession>
<evidence type="ECO:0000256" key="1">
    <source>
        <dbReference type="ARBA" id="ARBA00004417"/>
    </source>
</evidence>
<dbReference type="OrthoDB" id="9782308at2"/>
<dbReference type="InterPro" id="IPR050388">
    <property type="entry name" value="ABC_Ni/Peptide_Import"/>
</dbReference>
<dbReference type="Gene3D" id="3.40.50.300">
    <property type="entry name" value="P-loop containing nucleotide triphosphate hydrolases"/>
    <property type="match status" value="1"/>
</dbReference>
<sequence>MTLLDVQDLSVTFDTPRGPLHAASGVSFSVARDETVAIVGESGCGKSVTVSAITGMLDAANARISGAVLHDGADVLTATAREQRGRLGRAIGMIFQNPMTSLNPVLSIGYQLTEPLKLHTALSRRERRAWAIDLLRQVGLSDPEKRLGQYPHELSGGMRQRVTIAIALACDPELIIADEPTTALDVTVQAQILDLLRALRRERGSSMVMITHDLGVVAALADRVVVMYAGHVVETAPVAALFAVPAHPYTAALMRAVPDPTDPRERDDAPLHHVPGQVPDLARLPQGCPFQPRCDRAVAACVQTMPPAMEISPGQCAACHNPCTEARA</sequence>
<dbReference type="PANTHER" id="PTHR43297">
    <property type="entry name" value="OLIGOPEPTIDE TRANSPORT ATP-BINDING PROTEIN APPD"/>
    <property type="match status" value="1"/>
</dbReference>
<dbReference type="GO" id="GO:0005886">
    <property type="term" value="C:plasma membrane"/>
    <property type="evidence" value="ECO:0007669"/>
    <property type="project" value="UniProtKB-SubCell"/>
</dbReference>
<dbReference type="PROSITE" id="PS00211">
    <property type="entry name" value="ABC_TRANSPORTER_1"/>
    <property type="match status" value="1"/>
</dbReference>
<reference evidence="9 10" key="1">
    <citation type="submission" date="2006-06" db="EMBL/GenBank/DDBJ databases">
        <authorList>
            <person name="Moran M.A."/>
            <person name="Ferriera S."/>
            <person name="Johnson J."/>
            <person name="Kravitz S."/>
            <person name="Beeson K."/>
            <person name="Sutton G."/>
            <person name="Rogers Y.-H."/>
            <person name="Friedman R."/>
            <person name="Frazier M."/>
            <person name="Venter J.C."/>
        </authorList>
    </citation>
    <scope>NUCLEOTIDE SEQUENCE [LARGE SCALE GENOMIC DNA]</scope>
    <source>
        <strain evidence="9 10">E-37</strain>
    </source>
</reference>
<dbReference type="InterPro" id="IPR017871">
    <property type="entry name" value="ABC_transporter-like_CS"/>
</dbReference>
<dbReference type="Pfam" id="PF08352">
    <property type="entry name" value="oligo_HPY"/>
    <property type="match status" value="1"/>
</dbReference>
<feature type="domain" description="ABC transporter" evidence="8">
    <location>
        <begin position="4"/>
        <end position="254"/>
    </location>
</feature>
<comment type="similarity">
    <text evidence="2">Belongs to the ABC transporter superfamily.</text>
</comment>
<protein>
    <submittedName>
        <fullName evidence="9">Oligopeptide ABC transporter, ATP-binding protein</fullName>
    </submittedName>
</protein>
<dbReference type="InterPro" id="IPR013563">
    <property type="entry name" value="Oligopep_ABC_C"/>
</dbReference>
<dbReference type="GO" id="GO:0055085">
    <property type="term" value="P:transmembrane transport"/>
    <property type="evidence" value="ECO:0007669"/>
    <property type="project" value="UniProtKB-ARBA"/>
</dbReference>